<dbReference type="GO" id="GO:0004222">
    <property type="term" value="F:metalloendopeptidase activity"/>
    <property type="evidence" value="ECO:0007669"/>
    <property type="project" value="InterPro"/>
</dbReference>
<proteinExistence type="inferred from homology"/>
<dbReference type="GO" id="GO:0004176">
    <property type="term" value="F:ATP-dependent peptidase activity"/>
    <property type="evidence" value="ECO:0007669"/>
    <property type="project" value="InterPro"/>
</dbReference>
<keyword evidence="9" id="KW-0206">Cytoskeleton</keyword>
<keyword evidence="6" id="KW-0158">Chromosome</keyword>
<keyword evidence="7" id="KW-0963">Cytoplasm</keyword>
<dbReference type="Pfam" id="PF08287">
    <property type="entry name" value="DASH_Spc19"/>
    <property type="match status" value="1"/>
</dbReference>
<sequence length="132" mass="15075">MSRPSRVTRESIFNSGPQLHGHELHATCSPSLLECVQHLEDINAETHDAQLLLRAGTSDLKRMSHVLSSQRVFVFVNESTVRNYKADLEEEIEPQVRELIERAKRGAKALEKRHHALKSKVCPYLLVTREHS</sequence>
<evidence type="ECO:0000256" key="12">
    <source>
        <dbReference type="ARBA" id="ARBA00032583"/>
    </source>
</evidence>
<dbReference type="STRING" id="27342.A0A0H2RG74"/>
<comment type="subcellular location">
    <subcellularLocation>
        <location evidence="3">Chromosome</location>
        <location evidence="3">Centromere</location>
        <location evidence="3">Kinetochore</location>
    </subcellularLocation>
    <subcellularLocation>
        <location evidence="2">Cytoplasm</location>
        <location evidence="2">Cytoskeleton</location>
        <location evidence="2">Spindle</location>
    </subcellularLocation>
    <subcellularLocation>
        <location evidence="1">Nucleus</location>
    </subcellularLocation>
</comment>
<gene>
    <name evidence="13" type="ORF">SCHPADRAFT_835248</name>
</gene>
<dbReference type="Proteomes" id="UP000053477">
    <property type="component" value="Unassembled WGS sequence"/>
</dbReference>
<reference evidence="13 14" key="1">
    <citation type="submission" date="2015-04" db="EMBL/GenBank/DDBJ databases">
        <title>Complete genome sequence of Schizopora paradoxa KUC8140, a cosmopolitan wood degrader in East Asia.</title>
        <authorList>
            <consortium name="DOE Joint Genome Institute"/>
            <person name="Min B."/>
            <person name="Park H."/>
            <person name="Jang Y."/>
            <person name="Kim J.-J."/>
            <person name="Kim K.H."/>
            <person name="Pangilinan J."/>
            <person name="Lipzen A."/>
            <person name="Riley R."/>
            <person name="Grigoriev I.V."/>
            <person name="Spatafora J.W."/>
            <person name="Choi I.-G."/>
        </authorList>
    </citation>
    <scope>NUCLEOTIDE SEQUENCE [LARGE SCALE GENOMIC DNA]</scope>
    <source>
        <strain evidence="13 14">KUC8140</strain>
    </source>
</reference>
<evidence type="ECO:0000256" key="10">
    <source>
        <dbReference type="ARBA" id="ARBA00023242"/>
    </source>
</evidence>
<dbReference type="AlphaFoldDB" id="A0A0H2RG74"/>
<comment type="similarity">
    <text evidence="4">Belongs to the DASH complex SPC19 family.</text>
</comment>
<evidence type="ECO:0000256" key="4">
    <source>
        <dbReference type="ARBA" id="ARBA00008952"/>
    </source>
</evidence>
<keyword evidence="14" id="KW-1185">Reference proteome</keyword>
<evidence type="ECO:0000256" key="8">
    <source>
        <dbReference type="ARBA" id="ARBA00022838"/>
    </source>
</evidence>
<dbReference type="GO" id="GO:0005876">
    <property type="term" value="C:spindle microtubule"/>
    <property type="evidence" value="ECO:0007669"/>
    <property type="project" value="InterPro"/>
</dbReference>
<dbReference type="InterPro" id="IPR013251">
    <property type="entry name" value="DASH_Spc19"/>
</dbReference>
<evidence type="ECO:0000313" key="14">
    <source>
        <dbReference type="Proteomes" id="UP000053477"/>
    </source>
</evidence>
<keyword evidence="10" id="KW-0539">Nucleus</keyword>
<evidence type="ECO:0000256" key="11">
    <source>
        <dbReference type="ARBA" id="ARBA00023328"/>
    </source>
</evidence>
<dbReference type="OrthoDB" id="3361333at2759"/>
<evidence type="ECO:0000256" key="1">
    <source>
        <dbReference type="ARBA" id="ARBA00004123"/>
    </source>
</evidence>
<evidence type="ECO:0000256" key="6">
    <source>
        <dbReference type="ARBA" id="ARBA00022454"/>
    </source>
</evidence>
<evidence type="ECO:0000256" key="3">
    <source>
        <dbReference type="ARBA" id="ARBA00004629"/>
    </source>
</evidence>
<dbReference type="InterPro" id="IPR037219">
    <property type="entry name" value="Peptidase_M41-like"/>
</dbReference>
<dbReference type="GO" id="GO:0006508">
    <property type="term" value="P:proteolysis"/>
    <property type="evidence" value="ECO:0007669"/>
    <property type="project" value="InterPro"/>
</dbReference>
<dbReference type="SUPFAM" id="SSF140990">
    <property type="entry name" value="FtsH protease domain-like"/>
    <property type="match status" value="1"/>
</dbReference>
<keyword evidence="8" id="KW-0995">Kinetochore</keyword>
<dbReference type="PANTHER" id="PTHR28262:SF1">
    <property type="entry name" value="DASH COMPLEX SUBUNIT SPC19"/>
    <property type="match status" value="1"/>
</dbReference>
<organism evidence="13 14">
    <name type="scientific">Schizopora paradoxa</name>
    <dbReference type="NCBI Taxonomy" id="27342"/>
    <lineage>
        <taxon>Eukaryota</taxon>
        <taxon>Fungi</taxon>
        <taxon>Dikarya</taxon>
        <taxon>Basidiomycota</taxon>
        <taxon>Agaricomycotina</taxon>
        <taxon>Agaricomycetes</taxon>
        <taxon>Hymenochaetales</taxon>
        <taxon>Schizoporaceae</taxon>
        <taxon>Schizopora</taxon>
    </lineage>
</organism>
<dbReference type="GO" id="GO:0008608">
    <property type="term" value="P:attachment of spindle microtubules to kinetochore"/>
    <property type="evidence" value="ECO:0007669"/>
    <property type="project" value="InterPro"/>
</dbReference>
<name>A0A0H2RG74_9AGAM</name>
<keyword evidence="11" id="KW-0137">Centromere</keyword>
<dbReference type="GO" id="GO:0042729">
    <property type="term" value="C:DASH complex"/>
    <property type="evidence" value="ECO:0007669"/>
    <property type="project" value="InterPro"/>
</dbReference>
<evidence type="ECO:0000256" key="7">
    <source>
        <dbReference type="ARBA" id="ARBA00022490"/>
    </source>
</evidence>
<dbReference type="InParanoid" id="A0A0H2RG74"/>
<evidence type="ECO:0000313" key="13">
    <source>
        <dbReference type="EMBL" id="KLO08533.1"/>
    </source>
</evidence>
<accession>A0A0H2RG74</accession>
<dbReference type="PANTHER" id="PTHR28262">
    <property type="entry name" value="DASH COMPLEX SUBUNIT SPC19"/>
    <property type="match status" value="1"/>
</dbReference>
<evidence type="ECO:0000256" key="9">
    <source>
        <dbReference type="ARBA" id="ARBA00023212"/>
    </source>
</evidence>
<evidence type="ECO:0000256" key="2">
    <source>
        <dbReference type="ARBA" id="ARBA00004186"/>
    </source>
</evidence>
<evidence type="ECO:0000256" key="5">
    <source>
        <dbReference type="ARBA" id="ARBA00016329"/>
    </source>
</evidence>
<protein>
    <recommendedName>
        <fullName evidence="5">DASH complex subunit SPC19</fullName>
    </recommendedName>
    <alternativeName>
        <fullName evidence="12">Outer kinetochore protein SPC19</fullName>
    </alternativeName>
</protein>
<dbReference type="EMBL" id="KQ086088">
    <property type="protein sequence ID" value="KLO08533.1"/>
    <property type="molecule type" value="Genomic_DNA"/>
</dbReference>
<dbReference type="GO" id="GO:0005524">
    <property type="term" value="F:ATP binding"/>
    <property type="evidence" value="ECO:0007669"/>
    <property type="project" value="InterPro"/>
</dbReference>